<dbReference type="EMBL" id="OY726397">
    <property type="protein sequence ID" value="CAJ1497716.1"/>
    <property type="molecule type" value="Genomic_DNA"/>
</dbReference>
<proteinExistence type="predicted"/>
<gene>
    <name evidence="2" type="ORF">MU0053_000978</name>
</gene>
<evidence type="ECO:0000313" key="2">
    <source>
        <dbReference type="EMBL" id="CAJ1497716.1"/>
    </source>
</evidence>
<feature type="signal peptide" evidence="1">
    <location>
        <begin position="1"/>
        <end position="23"/>
    </location>
</feature>
<evidence type="ECO:0000256" key="1">
    <source>
        <dbReference type="SAM" id="SignalP"/>
    </source>
</evidence>
<organism evidence="2 3">
    <name type="scientific">[Mycobacterium] burgundiense</name>
    <dbReference type="NCBI Taxonomy" id="3064286"/>
    <lineage>
        <taxon>Bacteria</taxon>
        <taxon>Bacillati</taxon>
        <taxon>Actinomycetota</taxon>
        <taxon>Actinomycetes</taxon>
        <taxon>Mycobacteriales</taxon>
        <taxon>Mycobacteriaceae</taxon>
        <taxon>Mycolicibacterium</taxon>
    </lineage>
</organism>
<dbReference type="PROSITE" id="PS51257">
    <property type="entry name" value="PROKAR_LIPOPROTEIN"/>
    <property type="match status" value="1"/>
</dbReference>
<name>A0ABM9LES3_9MYCO</name>
<sequence length="93" mass="10112">MRITSATAAVAMVACGLLFPAVAAADSAQDAITDLRRQGYNVVIDRVGTGPLENCVVTDIRNPTRINRMRIALEREDPTPKRQIITVSLDCSR</sequence>
<reference evidence="2 3" key="1">
    <citation type="submission" date="2023-08" db="EMBL/GenBank/DDBJ databases">
        <authorList>
            <person name="Folkvardsen B D."/>
            <person name="Norman A."/>
        </authorList>
    </citation>
    <scope>NUCLEOTIDE SEQUENCE [LARGE SCALE GENOMIC DNA]</scope>
    <source>
        <strain evidence="2 3">Mu0053</strain>
    </source>
</reference>
<feature type="chain" id="PRO_5046261369" description="PASTA domain-containing protein" evidence="1">
    <location>
        <begin position="24"/>
        <end position="93"/>
    </location>
</feature>
<keyword evidence="1" id="KW-0732">Signal</keyword>
<evidence type="ECO:0008006" key="4">
    <source>
        <dbReference type="Google" id="ProtNLM"/>
    </source>
</evidence>
<dbReference type="Proteomes" id="UP001190465">
    <property type="component" value="Chromosome"/>
</dbReference>
<protein>
    <recommendedName>
        <fullName evidence="4">PASTA domain-containing protein</fullName>
    </recommendedName>
</protein>
<keyword evidence="3" id="KW-1185">Reference proteome</keyword>
<evidence type="ECO:0000313" key="3">
    <source>
        <dbReference type="Proteomes" id="UP001190465"/>
    </source>
</evidence>
<dbReference type="RefSeq" id="WP_308481259.1">
    <property type="nucleotide sequence ID" value="NZ_OY726397.1"/>
</dbReference>
<accession>A0ABM9LES3</accession>